<dbReference type="PANTHER" id="PTHR43133">
    <property type="entry name" value="RNA POLYMERASE ECF-TYPE SIGMA FACTO"/>
    <property type="match status" value="1"/>
</dbReference>
<dbReference type="InterPro" id="IPR013249">
    <property type="entry name" value="RNA_pol_sigma70_r4_t2"/>
</dbReference>
<dbReference type="NCBIfam" id="TIGR02937">
    <property type="entry name" value="sigma70-ECF"/>
    <property type="match status" value="1"/>
</dbReference>
<sequence length="181" mass="21432">MSYERELIAEWYEAHSRAVMHYVLVMVKDVQQAEDLTHDVFIKAYRHAGSFRGDAQVKTWLFQIAHRTALDFLRKKRPLQLFDTYISKKQDPERLPADVLTQKEETETLYRAITSLKSSYRSVITLRKIKQFTTKETAAILGWTESKVKVQLHRAMPELERRMIKEQNKQVSTEWEGRESK</sequence>
<dbReference type="InterPro" id="IPR013325">
    <property type="entry name" value="RNA_pol_sigma_r2"/>
</dbReference>
<feature type="domain" description="RNA polymerase sigma-70 region 2" evidence="6">
    <location>
        <begin position="12"/>
        <end position="77"/>
    </location>
</feature>
<keyword evidence="4" id="KW-0238">DNA-binding</keyword>
<keyword evidence="2" id="KW-0805">Transcription regulation</keyword>
<protein>
    <submittedName>
        <fullName evidence="8">RNA polymerase sigma factor</fullName>
    </submittedName>
</protein>
<evidence type="ECO:0000256" key="2">
    <source>
        <dbReference type="ARBA" id="ARBA00023015"/>
    </source>
</evidence>
<evidence type="ECO:0000259" key="6">
    <source>
        <dbReference type="Pfam" id="PF04542"/>
    </source>
</evidence>
<proteinExistence type="inferred from homology"/>
<evidence type="ECO:0000313" key="9">
    <source>
        <dbReference type="Proteomes" id="UP001595896"/>
    </source>
</evidence>
<keyword evidence="5" id="KW-0804">Transcription</keyword>
<dbReference type="Pfam" id="PF04542">
    <property type="entry name" value="Sigma70_r2"/>
    <property type="match status" value="1"/>
</dbReference>
<comment type="caution">
    <text evidence="8">The sequence shown here is derived from an EMBL/GenBank/DDBJ whole genome shotgun (WGS) entry which is preliminary data.</text>
</comment>
<dbReference type="InterPro" id="IPR039425">
    <property type="entry name" value="RNA_pol_sigma-70-like"/>
</dbReference>
<evidence type="ECO:0000313" key="8">
    <source>
        <dbReference type="EMBL" id="MFC4735196.1"/>
    </source>
</evidence>
<accession>A0ABV9NSN7</accession>
<dbReference type="Proteomes" id="UP001595896">
    <property type="component" value="Unassembled WGS sequence"/>
</dbReference>
<name>A0ABV9NSN7_9BACI</name>
<dbReference type="InterPro" id="IPR036388">
    <property type="entry name" value="WH-like_DNA-bd_sf"/>
</dbReference>
<evidence type="ECO:0000256" key="5">
    <source>
        <dbReference type="ARBA" id="ARBA00023163"/>
    </source>
</evidence>
<dbReference type="InterPro" id="IPR013324">
    <property type="entry name" value="RNA_pol_sigma_r3/r4-like"/>
</dbReference>
<dbReference type="EMBL" id="JBHSGK010000003">
    <property type="protein sequence ID" value="MFC4735196.1"/>
    <property type="molecule type" value="Genomic_DNA"/>
</dbReference>
<dbReference type="Gene3D" id="1.10.1740.10">
    <property type="match status" value="1"/>
</dbReference>
<dbReference type="InterPro" id="IPR007627">
    <property type="entry name" value="RNA_pol_sigma70_r2"/>
</dbReference>
<evidence type="ECO:0000256" key="1">
    <source>
        <dbReference type="ARBA" id="ARBA00010641"/>
    </source>
</evidence>
<dbReference type="Gene3D" id="1.10.10.10">
    <property type="entry name" value="Winged helix-like DNA-binding domain superfamily/Winged helix DNA-binding domain"/>
    <property type="match status" value="1"/>
</dbReference>
<organism evidence="8 9">
    <name type="scientific">Bacillus daqingensis</name>
    <dbReference type="NCBI Taxonomy" id="872396"/>
    <lineage>
        <taxon>Bacteria</taxon>
        <taxon>Bacillati</taxon>
        <taxon>Bacillota</taxon>
        <taxon>Bacilli</taxon>
        <taxon>Bacillales</taxon>
        <taxon>Bacillaceae</taxon>
        <taxon>Bacillus</taxon>
    </lineage>
</organism>
<comment type="similarity">
    <text evidence="1">Belongs to the sigma-70 factor family. ECF subfamily.</text>
</comment>
<feature type="domain" description="RNA polymerase sigma factor 70 region 4 type 2" evidence="7">
    <location>
        <begin position="108"/>
        <end position="156"/>
    </location>
</feature>
<dbReference type="SUPFAM" id="SSF88659">
    <property type="entry name" value="Sigma3 and sigma4 domains of RNA polymerase sigma factors"/>
    <property type="match status" value="1"/>
</dbReference>
<evidence type="ECO:0000256" key="4">
    <source>
        <dbReference type="ARBA" id="ARBA00023125"/>
    </source>
</evidence>
<dbReference type="PANTHER" id="PTHR43133:SF8">
    <property type="entry name" value="RNA POLYMERASE SIGMA FACTOR HI_1459-RELATED"/>
    <property type="match status" value="1"/>
</dbReference>
<dbReference type="RefSeq" id="WP_377907825.1">
    <property type="nucleotide sequence ID" value="NZ_JBHSGK010000003.1"/>
</dbReference>
<dbReference type="SUPFAM" id="SSF88946">
    <property type="entry name" value="Sigma2 domain of RNA polymerase sigma factors"/>
    <property type="match status" value="1"/>
</dbReference>
<keyword evidence="9" id="KW-1185">Reference proteome</keyword>
<evidence type="ECO:0000256" key="3">
    <source>
        <dbReference type="ARBA" id="ARBA00023082"/>
    </source>
</evidence>
<gene>
    <name evidence="8" type="ORF">ACFO4L_01245</name>
</gene>
<evidence type="ECO:0000259" key="7">
    <source>
        <dbReference type="Pfam" id="PF08281"/>
    </source>
</evidence>
<dbReference type="InterPro" id="IPR014284">
    <property type="entry name" value="RNA_pol_sigma-70_dom"/>
</dbReference>
<dbReference type="Pfam" id="PF08281">
    <property type="entry name" value="Sigma70_r4_2"/>
    <property type="match status" value="1"/>
</dbReference>
<keyword evidence="3" id="KW-0731">Sigma factor</keyword>
<reference evidence="9" key="1">
    <citation type="journal article" date="2019" name="Int. J. Syst. Evol. Microbiol.">
        <title>The Global Catalogue of Microorganisms (GCM) 10K type strain sequencing project: providing services to taxonomists for standard genome sequencing and annotation.</title>
        <authorList>
            <consortium name="The Broad Institute Genomics Platform"/>
            <consortium name="The Broad Institute Genome Sequencing Center for Infectious Disease"/>
            <person name="Wu L."/>
            <person name="Ma J."/>
        </authorList>
    </citation>
    <scope>NUCLEOTIDE SEQUENCE [LARGE SCALE GENOMIC DNA]</scope>
    <source>
        <strain evidence="9">JCM 12165</strain>
    </source>
</reference>